<keyword evidence="4" id="KW-0418">Kinase</keyword>
<organism evidence="7">
    <name type="scientific">Timema douglasi</name>
    <name type="common">Walking stick</name>
    <dbReference type="NCBI Taxonomy" id="61478"/>
    <lineage>
        <taxon>Eukaryota</taxon>
        <taxon>Metazoa</taxon>
        <taxon>Ecdysozoa</taxon>
        <taxon>Arthropoda</taxon>
        <taxon>Hexapoda</taxon>
        <taxon>Insecta</taxon>
        <taxon>Pterygota</taxon>
        <taxon>Neoptera</taxon>
        <taxon>Polyneoptera</taxon>
        <taxon>Phasmatodea</taxon>
        <taxon>Timematodea</taxon>
        <taxon>Timematoidea</taxon>
        <taxon>Timematidae</taxon>
        <taxon>Timema</taxon>
    </lineage>
</organism>
<dbReference type="GO" id="GO:0006096">
    <property type="term" value="P:glycolytic process"/>
    <property type="evidence" value="ECO:0007669"/>
    <property type="project" value="UniProtKB-KW"/>
</dbReference>
<keyword evidence="6" id="KW-0324">Glycolysis</keyword>
<evidence type="ECO:0000256" key="4">
    <source>
        <dbReference type="ARBA" id="ARBA00022777"/>
    </source>
</evidence>
<dbReference type="GO" id="GO:0043843">
    <property type="term" value="F:ADP-specific glucokinase activity"/>
    <property type="evidence" value="ECO:0007669"/>
    <property type="project" value="TreeGrafter"/>
</dbReference>
<dbReference type="GO" id="GO:0006006">
    <property type="term" value="P:glucose metabolic process"/>
    <property type="evidence" value="ECO:0007669"/>
    <property type="project" value="TreeGrafter"/>
</dbReference>
<dbReference type="PANTHER" id="PTHR21208:SF1">
    <property type="entry name" value="ADP-DEPENDENT GLUCOKINASE"/>
    <property type="match status" value="1"/>
</dbReference>
<dbReference type="InterPro" id="IPR029056">
    <property type="entry name" value="Ribokinase-like"/>
</dbReference>
<name>A0A7R8VWL2_TIMDO</name>
<reference evidence="7" key="1">
    <citation type="submission" date="2020-11" db="EMBL/GenBank/DDBJ databases">
        <authorList>
            <person name="Tran Van P."/>
        </authorList>
    </citation>
    <scope>NUCLEOTIDE SEQUENCE</scope>
</reference>
<keyword evidence="3" id="KW-0479">Metal-binding</keyword>
<proteinExistence type="predicted"/>
<evidence type="ECO:0000313" key="7">
    <source>
        <dbReference type="EMBL" id="CAD7204416.1"/>
    </source>
</evidence>
<evidence type="ECO:0008006" key="8">
    <source>
        <dbReference type="Google" id="ProtNLM"/>
    </source>
</evidence>
<keyword evidence="2" id="KW-0808">Transferase</keyword>
<dbReference type="PANTHER" id="PTHR21208">
    <property type="entry name" value="ADP-DEPENDENT GLUCOKINASE"/>
    <property type="match status" value="1"/>
</dbReference>
<dbReference type="InterPro" id="IPR007666">
    <property type="entry name" value="ADP_PFK/GK"/>
</dbReference>
<dbReference type="SUPFAM" id="SSF53613">
    <property type="entry name" value="Ribokinase-like"/>
    <property type="match status" value="1"/>
</dbReference>
<accession>A0A7R8VWL2</accession>
<keyword evidence="5" id="KW-0460">Magnesium</keyword>
<dbReference type="AlphaFoldDB" id="A0A7R8VWL2"/>
<evidence type="ECO:0000256" key="5">
    <source>
        <dbReference type="ARBA" id="ARBA00022842"/>
    </source>
</evidence>
<evidence type="ECO:0000256" key="1">
    <source>
        <dbReference type="ARBA" id="ARBA00022490"/>
    </source>
</evidence>
<dbReference type="GO" id="GO:0005783">
    <property type="term" value="C:endoplasmic reticulum"/>
    <property type="evidence" value="ECO:0007669"/>
    <property type="project" value="TreeGrafter"/>
</dbReference>
<dbReference type="Gene3D" id="3.40.1190.20">
    <property type="match status" value="1"/>
</dbReference>
<protein>
    <recommendedName>
        <fullName evidence="8">ADP-dependent glucokinase</fullName>
    </recommendedName>
</protein>
<gene>
    <name evidence="7" type="ORF">TDIB3V08_LOCUS10574</name>
</gene>
<keyword evidence="1" id="KW-0963">Cytoplasm</keyword>
<evidence type="ECO:0000256" key="3">
    <source>
        <dbReference type="ARBA" id="ARBA00022723"/>
    </source>
</evidence>
<evidence type="ECO:0000256" key="6">
    <source>
        <dbReference type="ARBA" id="ARBA00023152"/>
    </source>
</evidence>
<sequence length="379" mass="41050">MSNSTLFDELVLSAAKSHSSHNALGGNAPVMASRFVSEGCHVLLAAKMTTDLQKTLPEGITAVELNTTSALPNYATEAVVGGDVSKDDIHLILEYKAGEQWGPYVAPRANRFIVHNDANTPMITSLEKFDEALGRFNPNLLVVGGLQMMDNYPFEEGVREARLRKVSRQMKSQPPSAGVHFEMASFAEAEMLVELVRHIIPFADSLGMNEQELTNLHSTLVYGNISIVSDSIPRVAVVLDQMRQVFGLVREKGATASDSRQLTRLHVHTLAYQAIMTVKGSRWKNSRAAAAKASLTANRHVCGSREVDIAKATLIMDESFSTSIGAGSRRVPLNEEQPVSCWDEGEVEICVAPVLVCTEARQTAGGGDNISSAGLVMQI</sequence>
<evidence type="ECO:0000256" key="2">
    <source>
        <dbReference type="ARBA" id="ARBA00022679"/>
    </source>
</evidence>
<dbReference type="PROSITE" id="PS51255">
    <property type="entry name" value="ADPK"/>
    <property type="match status" value="1"/>
</dbReference>
<dbReference type="EMBL" id="OA572313">
    <property type="protein sequence ID" value="CAD7204416.1"/>
    <property type="molecule type" value="Genomic_DNA"/>
</dbReference>
<dbReference type="GO" id="GO:0046872">
    <property type="term" value="F:metal ion binding"/>
    <property type="evidence" value="ECO:0007669"/>
    <property type="project" value="UniProtKB-KW"/>
</dbReference>
<dbReference type="Pfam" id="PF04587">
    <property type="entry name" value="ADP_PFK_GK"/>
    <property type="match status" value="1"/>
</dbReference>